<dbReference type="InterPro" id="IPR027558">
    <property type="entry name" value="Pre_pil_HX9DG_C"/>
</dbReference>
<dbReference type="InterPro" id="IPR012902">
    <property type="entry name" value="N_methyl_site"/>
</dbReference>
<dbReference type="EMBL" id="CP036426">
    <property type="protein sequence ID" value="QDV34474.1"/>
    <property type="molecule type" value="Genomic_DNA"/>
</dbReference>
<organism evidence="2 3">
    <name type="scientific">Tautonia plasticadhaerens</name>
    <dbReference type="NCBI Taxonomy" id="2527974"/>
    <lineage>
        <taxon>Bacteria</taxon>
        <taxon>Pseudomonadati</taxon>
        <taxon>Planctomycetota</taxon>
        <taxon>Planctomycetia</taxon>
        <taxon>Isosphaerales</taxon>
        <taxon>Isosphaeraceae</taxon>
        <taxon>Tautonia</taxon>
    </lineage>
</organism>
<dbReference type="NCBIfam" id="TIGR04294">
    <property type="entry name" value="pre_pil_HX9DG"/>
    <property type="match status" value="1"/>
</dbReference>
<dbReference type="PANTHER" id="PTHR30093:SF2">
    <property type="entry name" value="TYPE II SECRETION SYSTEM PROTEIN H"/>
    <property type="match status" value="1"/>
</dbReference>
<sequence>MIRSGHTRPRTRIARGFTLIELLVVIAIIGVLIALLLPAVQAAREAARRAQCTNNMKQIGLALHNYESSNQALPPPKIRSGSCTGTYSSNTTGTILNTTAFSMILGYVEQSQLFNAYNFQQTSSNSSWYGAPGQAALAGSAFVNTTVVGSLVSSYACPSDQEARVENYDVTNFGPYSMQEARRSNYGTATGQYTEYNCLTPGTPSLPTDRAMFYSDASTGLRDVKDGLSNTVMIGEKSQNTINWCASFFYFGPYWGSGTHTSTHLVVWPPTSTLAPKSTPNAPWGNQDGTLSCEKNKRGSYAWVMSSEHPGGINVCMGDGSVRFIKDTINPYTWYSLQTIRGGEVLSADTY</sequence>
<accession>A0A518H0V8</accession>
<dbReference type="InterPro" id="IPR045584">
    <property type="entry name" value="Pilin-like"/>
</dbReference>
<dbReference type="KEGG" id="tpla:ElP_23630"/>
<dbReference type="Pfam" id="PF07596">
    <property type="entry name" value="SBP_bac_10"/>
    <property type="match status" value="1"/>
</dbReference>
<dbReference type="AlphaFoldDB" id="A0A518H0V8"/>
<evidence type="ECO:0000313" key="3">
    <source>
        <dbReference type="Proteomes" id="UP000317835"/>
    </source>
</evidence>
<dbReference type="NCBIfam" id="TIGR02532">
    <property type="entry name" value="IV_pilin_GFxxxE"/>
    <property type="match status" value="1"/>
</dbReference>
<protein>
    <submittedName>
        <fullName evidence="2">Type II secretion system protein G</fullName>
    </submittedName>
</protein>
<keyword evidence="3" id="KW-1185">Reference proteome</keyword>
<dbReference type="OrthoDB" id="241095at2"/>
<dbReference type="InterPro" id="IPR011453">
    <property type="entry name" value="DUF1559"/>
</dbReference>
<reference evidence="2 3" key="1">
    <citation type="submission" date="2019-02" db="EMBL/GenBank/DDBJ databases">
        <title>Deep-cultivation of Planctomycetes and their phenomic and genomic characterization uncovers novel biology.</title>
        <authorList>
            <person name="Wiegand S."/>
            <person name="Jogler M."/>
            <person name="Boedeker C."/>
            <person name="Pinto D."/>
            <person name="Vollmers J."/>
            <person name="Rivas-Marin E."/>
            <person name="Kohn T."/>
            <person name="Peeters S.H."/>
            <person name="Heuer A."/>
            <person name="Rast P."/>
            <person name="Oberbeckmann S."/>
            <person name="Bunk B."/>
            <person name="Jeske O."/>
            <person name="Meyerdierks A."/>
            <person name="Storesund J.E."/>
            <person name="Kallscheuer N."/>
            <person name="Luecker S."/>
            <person name="Lage O.M."/>
            <person name="Pohl T."/>
            <person name="Merkel B.J."/>
            <person name="Hornburger P."/>
            <person name="Mueller R.-W."/>
            <person name="Bruemmer F."/>
            <person name="Labrenz M."/>
            <person name="Spormann A.M."/>
            <person name="Op den Camp H."/>
            <person name="Overmann J."/>
            <person name="Amann R."/>
            <person name="Jetten M.S.M."/>
            <person name="Mascher T."/>
            <person name="Medema M.H."/>
            <person name="Devos D.P."/>
            <person name="Kaster A.-K."/>
            <person name="Ovreas L."/>
            <person name="Rohde M."/>
            <person name="Galperin M.Y."/>
            <person name="Jogler C."/>
        </authorList>
    </citation>
    <scope>NUCLEOTIDE SEQUENCE [LARGE SCALE GENOMIC DNA]</scope>
    <source>
        <strain evidence="2 3">ElP</strain>
    </source>
</reference>
<gene>
    <name evidence="2" type="primary">xcpT_10</name>
    <name evidence="2" type="ORF">ElP_23630</name>
</gene>
<proteinExistence type="predicted"/>
<dbReference type="PANTHER" id="PTHR30093">
    <property type="entry name" value="GENERAL SECRETION PATHWAY PROTEIN G"/>
    <property type="match status" value="1"/>
</dbReference>
<name>A0A518H0V8_9BACT</name>
<evidence type="ECO:0000313" key="2">
    <source>
        <dbReference type="EMBL" id="QDV34474.1"/>
    </source>
</evidence>
<feature type="domain" description="DUF1559" evidence="1">
    <location>
        <begin position="41"/>
        <end position="331"/>
    </location>
</feature>
<dbReference type="Proteomes" id="UP000317835">
    <property type="component" value="Chromosome"/>
</dbReference>
<dbReference type="SUPFAM" id="SSF54523">
    <property type="entry name" value="Pili subunits"/>
    <property type="match status" value="1"/>
</dbReference>
<dbReference type="Pfam" id="PF07963">
    <property type="entry name" value="N_methyl"/>
    <property type="match status" value="1"/>
</dbReference>
<dbReference type="RefSeq" id="WP_145269379.1">
    <property type="nucleotide sequence ID" value="NZ_CP036426.1"/>
</dbReference>
<evidence type="ECO:0000259" key="1">
    <source>
        <dbReference type="Pfam" id="PF07596"/>
    </source>
</evidence>
<dbReference type="PROSITE" id="PS00409">
    <property type="entry name" value="PROKAR_NTER_METHYL"/>
    <property type="match status" value="1"/>
</dbReference>
<dbReference type="Gene3D" id="3.30.700.10">
    <property type="entry name" value="Glycoprotein, Type 4 Pilin"/>
    <property type="match status" value="1"/>
</dbReference>